<dbReference type="PANTHER" id="PTHR45138">
    <property type="entry name" value="REGULATORY COMPONENTS OF SENSORY TRANSDUCTION SYSTEM"/>
    <property type="match status" value="1"/>
</dbReference>
<dbReference type="InterPro" id="IPR003660">
    <property type="entry name" value="HAMP_dom"/>
</dbReference>
<sequence length="584" mass="63785">MPSTRILLANRLKLTTAALCVLVLSLATPLLLHQSRAYALAENGVRSLDRFRATLLAMESVSAERGPANGALGADALNAPSLRLPLINARAESDRRLAVLRSLVTSQACPGCTVERASVDAVQTQLAAARKQVDSLISQPLEQREHDAVLSAVNQMIAVIPSFGPLANASSASVVRGDPNALNCVLVARLTAQLREQAGLLGSTFTAALTAHRRLSETELFAQERAKGRIDELRSLIAARVEHTPVGTAIYQRLTSVYYDNGLNYMARVRAMALHPEGANLTAAELAAEYVPTMRPIVQFRDYVLDLADTEVKGHRNDALVLLVASGIGTAAVLYFLLIASVYFRRRFVQPFIEAADIIMAIADGKLETPVPHGEYRLEIRSLFHAILVLKENSIEKMRLEHERNILLRELETVADTDFLTRLLNRRAFERKATATLGRRGGTQAKQVLIMFDADRFKQINDTLGHAAGDLALQTIGRLCSEIWRQPDIVARLGGEEFAVLTRVDDAFEAIAAANELRRRLASTALELDGVRFTVTLSFGISLASQTGRETLDALLLRADKLLYSAKLGGRNCIVSDIESSTSH</sequence>
<dbReference type="OrthoDB" id="9813903at2"/>
<evidence type="ECO:0000259" key="4">
    <source>
        <dbReference type="PROSITE" id="PS50885"/>
    </source>
</evidence>
<dbReference type="Gene3D" id="3.30.70.270">
    <property type="match status" value="1"/>
</dbReference>
<organism evidence="6 7">
    <name type="scientific">Caballeronia udeis</name>
    <dbReference type="NCBI Taxonomy" id="1232866"/>
    <lineage>
        <taxon>Bacteria</taxon>
        <taxon>Pseudomonadati</taxon>
        <taxon>Pseudomonadota</taxon>
        <taxon>Betaproteobacteria</taxon>
        <taxon>Burkholderiales</taxon>
        <taxon>Burkholderiaceae</taxon>
        <taxon>Caballeronia</taxon>
    </lineage>
</organism>
<reference evidence="6 7" key="1">
    <citation type="submission" date="2016-01" db="EMBL/GenBank/DDBJ databases">
        <authorList>
            <person name="Oliw E.H."/>
        </authorList>
    </citation>
    <scope>NUCLEOTIDE SEQUENCE [LARGE SCALE GENOMIC DNA]</scope>
    <source>
        <strain evidence="6">LMG 27134</strain>
    </source>
</reference>
<dbReference type="GO" id="GO:0007165">
    <property type="term" value="P:signal transduction"/>
    <property type="evidence" value="ECO:0007669"/>
    <property type="project" value="InterPro"/>
</dbReference>
<dbReference type="Proteomes" id="UP000054683">
    <property type="component" value="Unassembled WGS sequence"/>
</dbReference>
<evidence type="ECO:0000256" key="2">
    <source>
        <dbReference type="ARBA" id="ARBA00034247"/>
    </source>
</evidence>
<dbReference type="InterPro" id="IPR050469">
    <property type="entry name" value="Diguanylate_Cyclase"/>
</dbReference>
<dbReference type="InterPro" id="IPR000160">
    <property type="entry name" value="GGDEF_dom"/>
</dbReference>
<proteinExistence type="predicted"/>
<keyword evidence="3" id="KW-1133">Transmembrane helix</keyword>
<dbReference type="NCBIfam" id="TIGR00254">
    <property type="entry name" value="GGDEF"/>
    <property type="match status" value="1"/>
</dbReference>
<dbReference type="GO" id="GO:0016020">
    <property type="term" value="C:membrane"/>
    <property type="evidence" value="ECO:0007669"/>
    <property type="project" value="InterPro"/>
</dbReference>
<name>A0A158GMT7_9BURK</name>
<dbReference type="PANTHER" id="PTHR45138:SF9">
    <property type="entry name" value="DIGUANYLATE CYCLASE DGCM-RELATED"/>
    <property type="match status" value="1"/>
</dbReference>
<dbReference type="AlphaFoldDB" id="A0A158GMT7"/>
<dbReference type="FunFam" id="3.30.70.270:FF:000001">
    <property type="entry name" value="Diguanylate cyclase domain protein"/>
    <property type="match status" value="1"/>
</dbReference>
<dbReference type="CDD" id="cd01949">
    <property type="entry name" value="GGDEF"/>
    <property type="match status" value="1"/>
</dbReference>
<dbReference type="SUPFAM" id="SSF55073">
    <property type="entry name" value="Nucleotide cyclase"/>
    <property type="match status" value="1"/>
</dbReference>
<protein>
    <recommendedName>
        <fullName evidence="1">diguanylate cyclase</fullName>
        <ecNumber evidence="1">2.7.7.65</ecNumber>
    </recommendedName>
</protein>
<evidence type="ECO:0000313" key="7">
    <source>
        <dbReference type="Proteomes" id="UP000054683"/>
    </source>
</evidence>
<dbReference type="RefSeq" id="WP_062085773.1">
    <property type="nucleotide sequence ID" value="NZ_FCOK02000017.1"/>
</dbReference>
<dbReference type="GO" id="GO:0052621">
    <property type="term" value="F:diguanylate cyclase activity"/>
    <property type="evidence" value="ECO:0007669"/>
    <property type="project" value="UniProtKB-EC"/>
</dbReference>
<accession>A0A158GMT7</accession>
<evidence type="ECO:0000313" key="6">
    <source>
        <dbReference type="EMBL" id="SAL33438.1"/>
    </source>
</evidence>
<evidence type="ECO:0000259" key="5">
    <source>
        <dbReference type="PROSITE" id="PS50887"/>
    </source>
</evidence>
<dbReference type="InterPro" id="IPR043128">
    <property type="entry name" value="Rev_trsase/Diguanyl_cyclase"/>
</dbReference>
<dbReference type="PROSITE" id="PS50887">
    <property type="entry name" value="GGDEF"/>
    <property type="match status" value="1"/>
</dbReference>
<dbReference type="Gene3D" id="6.10.340.10">
    <property type="match status" value="1"/>
</dbReference>
<evidence type="ECO:0000256" key="3">
    <source>
        <dbReference type="SAM" id="Phobius"/>
    </source>
</evidence>
<dbReference type="PROSITE" id="PS50885">
    <property type="entry name" value="HAMP"/>
    <property type="match status" value="1"/>
</dbReference>
<feature type="domain" description="GGDEF" evidence="5">
    <location>
        <begin position="445"/>
        <end position="579"/>
    </location>
</feature>
<dbReference type="SMART" id="SM00267">
    <property type="entry name" value="GGDEF"/>
    <property type="match status" value="1"/>
</dbReference>
<keyword evidence="3" id="KW-0812">Transmembrane</keyword>
<gene>
    <name evidence="6" type="ORF">AWB69_02985</name>
</gene>
<dbReference type="InterPro" id="IPR029787">
    <property type="entry name" value="Nucleotide_cyclase"/>
</dbReference>
<feature type="domain" description="HAMP" evidence="4">
    <location>
        <begin position="346"/>
        <end position="399"/>
    </location>
</feature>
<keyword evidence="3" id="KW-0472">Membrane</keyword>
<comment type="catalytic activity">
    <reaction evidence="2">
        <text>2 GTP = 3',3'-c-di-GMP + 2 diphosphate</text>
        <dbReference type="Rhea" id="RHEA:24898"/>
        <dbReference type="ChEBI" id="CHEBI:33019"/>
        <dbReference type="ChEBI" id="CHEBI:37565"/>
        <dbReference type="ChEBI" id="CHEBI:58805"/>
        <dbReference type="EC" id="2.7.7.65"/>
    </reaction>
</comment>
<evidence type="ECO:0000256" key="1">
    <source>
        <dbReference type="ARBA" id="ARBA00012528"/>
    </source>
</evidence>
<dbReference type="EC" id="2.7.7.65" evidence="1"/>
<dbReference type="EMBL" id="FCOK02000017">
    <property type="protein sequence ID" value="SAL33438.1"/>
    <property type="molecule type" value="Genomic_DNA"/>
</dbReference>
<feature type="transmembrane region" description="Helical" evidence="3">
    <location>
        <begin position="319"/>
        <end position="344"/>
    </location>
</feature>
<dbReference type="Pfam" id="PF00990">
    <property type="entry name" value="GGDEF"/>
    <property type="match status" value="1"/>
</dbReference>